<gene>
    <name evidence="2" type="ORF">P5673_024378</name>
</gene>
<evidence type="ECO:0000313" key="3">
    <source>
        <dbReference type="Proteomes" id="UP001249851"/>
    </source>
</evidence>
<name>A0AAD9UY62_ACRCE</name>
<sequence>MDEAGMKLWVEKVWRSRPGGLLRKKSLLVWDSFQAHLVDSVKRAVRQTNTDIAVIPGGLTSILQPLDISLNKPFKDRLRERWNNWMIEGQKSFTPTGNMRAASLPTLCSWVLDSWRSLPVEMVARSFKKCGISNSMDGTEDEILWEETEDVSTTPVDDEDEDEGVYADHLTTEEWQNLFGDSDDEDFAGFE</sequence>
<feature type="domain" description="DDE-1" evidence="1">
    <location>
        <begin position="1"/>
        <end position="127"/>
    </location>
</feature>
<reference evidence="2" key="1">
    <citation type="journal article" date="2023" name="G3 (Bethesda)">
        <title>Whole genome assembly and annotation of the endangered Caribbean coral Acropora cervicornis.</title>
        <authorList>
            <person name="Selwyn J.D."/>
            <person name="Vollmer S.V."/>
        </authorList>
    </citation>
    <scope>NUCLEOTIDE SEQUENCE</scope>
    <source>
        <strain evidence="2">K2</strain>
    </source>
</reference>
<dbReference type="InterPro" id="IPR004875">
    <property type="entry name" value="DDE_SF_endonuclease_dom"/>
</dbReference>
<evidence type="ECO:0000259" key="1">
    <source>
        <dbReference type="Pfam" id="PF03184"/>
    </source>
</evidence>
<dbReference type="Pfam" id="PF03184">
    <property type="entry name" value="DDE_1"/>
    <property type="match status" value="1"/>
</dbReference>
<organism evidence="2 3">
    <name type="scientific">Acropora cervicornis</name>
    <name type="common">Staghorn coral</name>
    <dbReference type="NCBI Taxonomy" id="6130"/>
    <lineage>
        <taxon>Eukaryota</taxon>
        <taxon>Metazoa</taxon>
        <taxon>Cnidaria</taxon>
        <taxon>Anthozoa</taxon>
        <taxon>Hexacorallia</taxon>
        <taxon>Scleractinia</taxon>
        <taxon>Astrocoeniina</taxon>
        <taxon>Acroporidae</taxon>
        <taxon>Acropora</taxon>
    </lineage>
</organism>
<dbReference type="GO" id="GO:0003676">
    <property type="term" value="F:nucleic acid binding"/>
    <property type="evidence" value="ECO:0007669"/>
    <property type="project" value="InterPro"/>
</dbReference>
<accession>A0AAD9UY62</accession>
<evidence type="ECO:0000313" key="2">
    <source>
        <dbReference type="EMBL" id="KAK2554042.1"/>
    </source>
</evidence>
<keyword evidence="3" id="KW-1185">Reference proteome</keyword>
<reference evidence="2" key="2">
    <citation type="journal article" date="2023" name="Science">
        <title>Genomic signatures of disease resistance in endangered staghorn corals.</title>
        <authorList>
            <person name="Vollmer S.V."/>
            <person name="Selwyn J.D."/>
            <person name="Despard B.A."/>
            <person name="Roesel C.L."/>
        </authorList>
    </citation>
    <scope>NUCLEOTIDE SEQUENCE</scope>
    <source>
        <strain evidence="2">K2</strain>
    </source>
</reference>
<dbReference type="EMBL" id="JARQWQ010000072">
    <property type="protein sequence ID" value="KAK2554042.1"/>
    <property type="molecule type" value="Genomic_DNA"/>
</dbReference>
<dbReference type="Proteomes" id="UP001249851">
    <property type="component" value="Unassembled WGS sequence"/>
</dbReference>
<comment type="caution">
    <text evidence="2">The sequence shown here is derived from an EMBL/GenBank/DDBJ whole genome shotgun (WGS) entry which is preliminary data.</text>
</comment>
<protein>
    <submittedName>
        <fullName evidence="2">Pogo transposable element with KRAB domain</fullName>
    </submittedName>
</protein>
<dbReference type="AlphaFoldDB" id="A0AAD9UY62"/>
<proteinExistence type="predicted"/>